<proteinExistence type="predicted"/>
<feature type="transmembrane region" description="Helical" evidence="1">
    <location>
        <begin position="32"/>
        <end position="61"/>
    </location>
</feature>
<name>A0A840W885_9ACTN</name>
<gene>
    <name evidence="2" type="ORF">HNR07_004366</name>
</gene>
<organism evidence="2 3">
    <name type="scientific">Nocardiopsis metallicus</name>
    <dbReference type="NCBI Taxonomy" id="179819"/>
    <lineage>
        <taxon>Bacteria</taxon>
        <taxon>Bacillati</taxon>
        <taxon>Actinomycetota</taxon>
        <taxon>Actinomycetes</taxon>
        <taxon>Streptosporangiales</taxon>
        <taxon>Nocardiopsidaceae</taxon>
        <taxon>Nocardiopsis</taxon>
    </lineage>
</organism>
<dbReference type="RefSeq" id="WP_184366522.1">
    <property type="nucleotide sequence ID" value="NZ_BAAAKM010000007.1"/>
</dbReference>
<evidence type="ECO:0000256" key="1">
    <source>
        <dbReference type="SAM" id="Phobius"/>
    </source>
</evidence>
<dbReference type="AlphaFoldDB" id="A0A840W885"/>
<dbReference type="Proteomes" id="UP000579647">
    <property type="component" value="Unassembled WGS sequence"/>
</dbReference>
<reference evidence="2 3" key="1">
    <citation type="submission" date="2020-08" db="EMBL/GenBank/DDBJ databases">
        <title>Sequencing the genomes of 1000 actinobacteria strains.</title>
        <authorList>
            <person name="Klenk H.-P."/>
        </authorList>
    </citation>
    <scope>NUCLEOTIDE SEQUENCE [LARGE SCALE GENOMIC DNA]</scope>
    <source>
        <strain evidence="2 3">DSM 44598</strain>
    </source>
</reference>
<evidence type="ECO:0000313" key="2">
    <source>
        <dbReference type="EMBL" id="MBB5493229.1"/>
    </source>
</evidence>
<comment type="caution">
    <text evidence="2">The sequence shown here is derived from an EMBL/GenBank/DDBJ whole genome shotgun (WGS) entry which is preliminary data.</text>
</comment>
<sequence>MNKLSPIIAFVVFMGVFVLSRTATRDFLESWVALQGVVLGLASLVASMAIAALAAGAVLYVSRMITGE</sequence>
<keyword evidence="1" id="KW-1133">Transmembrane helix</keyword>
<evidence type="ECO:0000313" key="3">
    <source>
        <dbReference type="Proteomes" id="UP000579647"/>
    </source>
</evidence>
<keyword evidence="3" id="KW-1185">Reference proteome</keyword>
<protein>
    <submittedName>
        <fullName evidence="2">Uncharacterized protein</fullName>
    </submittedName>
</protein>
<keyword evidence="1" id="KW-0812">Transmembrane</keyword>
<accession>A0A840W885</accession>
<dbReference type="EMBL" id="JACHDO010000001">
    <property type="protein sequence ID" value="MBB5493229.1"/>
    <property type="molecule type" value="Genomic_DNA"/>
</dbReference>
<keyword evidence="1" id="KW-0472">Membrane</keyword>